<dbReference type="RefSeq" id="XP_029342304.1">
    <property type="nucleotide sequence ID" value="XM_029486444.1"/>
</dbReference>
<protein>
    <submittedName>
        <fullName evidence="1">Uncharacterized protein</fullName>
    </submittedName>
</protein>
<dbReference type="AlphaFoldDB" id="A0A8R2NNZ3"/>
<dbReference type="KEGG" id="api:115033602"/>
<evidence type="ECO:0000313" key="2">
    <source>
        <dbReference type="Proteomes" id="UP000007819"/>
    </source>
</evidence>
<proteinExistence type="predicted"/>
<evidence type="ECO:0000313" key="1">
    <source>
        <dbReference type="EnsemblMetazoa" id="XP_029342304.1"/>
    </source>
</evidence>
<organism evidence="1 2">
    <name type="scientific">Acyrthosiphon pisum</name>
    <name type="common">Pea aphid</name>
    <dbReference type="NCBI Taxonomy" id="7029"/>
    <lineage>
        <taxon>Eukaryota</taxon>
        <taxon>Metazoa</taxon>
        <taxon>Ecdysozoa</taxon>
        <taxon>Arthropoda</taxon>
        <taxon>Hexapoda</taxon>
        <taxon>Insecta</taxon>
        <taxon>Pterygota</taxon>
        <taxon>Neoptera</taxon>
        <taxon>Paraneoptera</taxon>
        <taxon>Hemiptera</taxon>
        <taxon>Sternorrhyncha</taxon>
        <taxon>Aphidomorpha</taxon>
        <taxon>Aphidoidea</taxon>
        <taxon>Aphididae</taxon>
        <taxon>Macrosiphini</taxon>
        <taxon>Acyrthosiphon</taxon>
    </lineage>
</organism>
<dbReference type="Proteomes" id="UP000007819">
    <property type="component" value="Chromosome A1"/>
</dbReference>
<sequence>MNRKLNLFENLDDSMSESVSNYDDYTSASQSDTRYLINMQDQESVIDLGEVSKEVLESTNEFEYIDIPTIPGYKYPIDDDNVQSISHLLNEWGLSCLYKTCLTELVDVVTLSRMIRKEIMKLAEKFPLGVQVTLRYNVEKWQKQNDSNINLASNSISLPSCSKEVLPSDLSSSFVLFDVLKCTSGAMITEYYRSHNSLNDNIRTLLVELIIQHLISNKIVMSVALAENVADQIQRIFPSELKENYFMKDQSKQPKGKIYCKYFNRIRTLKTSGLITKNTNKRQMIKSSNSNVFSPWDSNNFGKFIKINDCFFKKNVTYF</sequence>
<accession>A0A8R2NNZ3</accession>
<dbReference type="EnsemblMetazoa" id="XM_029486444.1">
    <property type="protein sequence ID" value="XP_029342304.1"/>
    <property type="gene ID" value="LOC115033602"/>
</dbReference>
<reference evidence="2" key="1">
    <citation type="submission" date="2010-06" db="EMBL/GenBank/DDBJ databases">
        <authorList>
            <person name="Jiang H."/>
            <person name="Abraham K."/>
            <person name="Ali S."/>
            <person name="Alsbrooks S.L."/>
            <person name="Anim B.N."/>
            <person name="Anosike U.S."/>
            <person name="Attaway T."/>
            <person name="Bandaranaike D.P."/>
            <person name="Battles P.K."/>
            <person name="Bell S.N."/>
            <person name="Bell A.V."/>
            <person name="Beltran B."/>
            <person name="Bickham C."/>
            <person name="Bustamante Y."/>
            <person name="Caleb T."/>
            <person name="Canada A."/>
            <person name="Cardenas V."/>
            <person name="Carter K."/>
            <person name="Chacko J."/>
            <person name="Chandrabose M.N."/>
            <person name="Chavez D."/>
            <person name="Chavez A."/>
            <person name="Chen L."/>
            <person name="Chu H.-S."/>
            <person name="Claassen K.J."/>
            <person name="Cockrell R."/>
            <person name="Collins M."/>
            <person name="Cooper J.A."/>
            <person name="Cree A."/>
            <person name="Curry S.M."/>
            <person name="Da Y."/>
            <person name="Dao M.D."/>
            <person name="Das B."/>
            <person name="Davila M.-L."/>
            <person name="Davy-Carroll L."/>
            <person name="Denson S."/>
            <person name="Dinh H."/>
            <person name="Ebong V.E."/>
            <person name="Edwards J.R."/>
            <person name="Egan A."/>
            <person name="El-Daye J."/>
            <person name="Escobedo L."/>
            <person name="Fernandez S."/>
            <person name="Fernando P.R."/>
            <person name="Flagg N."/>
            <person name="Forbes L.D."/>
            <person name="Fowler R.G."/>
            <person name="Fu Q."/>
            <person name="Gabisi R.A."/>
            <person name="Ganer J."/>
            <person name="Garbino Pronczuk A."/>
            <person name="Garcia R.M."/>
            <person name="Garner T."/>
            <person name="Garrett T.E."/>
            <person name="Gonzalez D.A."/>
            <person name="Hamid H."/>
            <person name="Hawkins E.S."/>
            <person name="Hirani K."/>
            <person name="Hogues M.E."/>
            <person name="Hollins B."/>
            <person name="Hsiao C.-H."/>
            <person name="Jabil R."/>
            <person name="James M.L."/>
            <person name="Jhangiani S.N."/>
            <person name="Johnson B."/>
            <person name="Johnson Q."/>
            <person name="Joshi V."/>
            <person name="Kalu J.B."/>
            <person name="Kam C."/>
            <person name="Kashfia A."/>
            <person name="Keebler J."/>
            <person name="Kisamo H."/>
            <person name="Kovar C.L."/>
            <person name="Lago L.A."/>
            <person name="Lai C.-Y."/>
            <person name="Laidlaw J."/>
            <person name="Lara F."/>
            <person name="Le T.-K."/>
            <person name="Lee S.L."/>
            <person name="Legall F.H."/>
            <person name="Lemon S.J."/>
            <person name="Lewis L.R."/>
            <person name="Li B."/>
            <person name="Liu Y."/>
            <person name="Liu Y.-S."/>
            <person name="Lopez J."/>
            <person name="Lozado R.J."/>
            <person name="Lu J."/>
            <person name="Madu R.C."/>
            <person name="Maheshwari M."/>
            <person name="Maheshwari R."/>
            <person name="Malloy K."/>
            <person name="Martinez E."/>
            <person name="Mathew T."/>
            <person name="Mercado I.C."/>
            <person name="Mercado C."/>
            <person name="Meyer B."/>
            <person name="Montgomery K."/>
            <person name="Morgan M.B."/>
            <person name="Munidasa M."/>
            <person name="Nazareth L.V."/>
            <person name="Nelson J."/>
            <person name="Ng B.M."/>
            <person name="Nguyen N.B."/>
            <person name="Nguyen P.Q."/>
            <person name="Nguyen T."/>
            <person name="Obregon M."/>
            <person name="Okwuonu G.O."/>
            <person name="Onwere C.G."/>
            <person name="Orozco G."/>
            <person name="Parra A."/>
            <person name="Patel S."/>
            <person name="Patil S."/>
            <person name="Perez A."/>
            <person name="Perez Y."/>
            <person name="Pham C."/>
            <person name="Primus E.L."/>
            <person name="Pu L.-L."/>
            <person name="Puazo M."/>
            <person name="Qin X."/>
            <person name="Quiroz J.B."/>
            <person name="Reese J."/>
            <person name="Richards S."/>
            <person name="Rives C.M."/>
            <person name="Robberts R."/>
            <person name="Ruiz S.J."/>
            <person name="Ruiz M.J."/>
            <person name="Santibanez J."/>
            <person name="Schneider B.W."/>
            <person name="Sisson I."/>
            <person name="Smith M."/>
            <person name="Sodergren E."/>
            <person name="Song X.-Z."/>
            <person name="Song B.B."/>
            <person name="Summersgill H."/>
            <person name="Thelus R."/>
            <person name="Thornton R.D."/>
            <person name="Trejos Z.Y."/>
            <person name="Usmani K."/>
            <person name="Vattathil S."/>
            <person name="Villasana D."/>
            <person name="Walker D.L."/>
            <person name="Wang S."/>
            <person name="Wang K."/>
            <person name="White C.S."/>
            <person name="Williams A.C."/>
            <person name="Williamson J."/>
            <person name="Wilson K."/>
            <person name="Woghiren I.O."/>
            <person name="Woodworth J.R."/>
            <person name="Worley K.C."/>
            <person name="Wright R.A."/>
            <person name="Wu W."/>
            <person name="Young L."/>
            <person name="Zhang L."/>
            <person name="Zhang J."/>
            <person name="Zhu Y."/>
            <person name="Muzny D.M."/>
            <person name="Weinstock G."/>
            <person name="Gibbs R.A."/>
        </authorList>
    </citation>
    <scope>NUCLEOTIDE SEQUENCE [LARGE SCALE GENOMIC DNA]</scope>
    <source>
        <strain evidence="2">LSR1</strain>
    </source>
</reference>
<dbReference type="OrthoDB" id="6776649at2759"/>
<name>A0A8R2NNZ3_ACYPI</name>
<keyword evidence="2" id="KW-1185">Reference proteome</keyword>
<reference evidence="1" key="2">
    <citation type="submission" date="2022-06" db="UniProtKB">
        <authorList>
            <consortium name="EnsemblMetazoa"/>
        </authorList>
    </citation>
    <scope>IDENTIFICATION</scope>
</reference>
<dbReference type="GeneID" id="115033602"/>